<dbReference type="GO" id="GO:0033388">
    <property type="term" value="P:putrescine biosynthetic process from arginine"/>
    <property type="evidence" value="ECO:0007669"/>
    <property type="project" value="TreeGrafter"/>
</dbReference>
<dbReference type="InterPro" id="IPR003010">
    <property type="entry name" value="C-N_Hydrolase"/>
</dbReference>
<evidence type="ECO:0000313" key="4">
    <source>
        <dbReference type="Proteomes" id="UP000219036"/>
    </source>
</evidence>
<keyword evidence="4" id="KW-1185">Reference proteome</keyword>
<protein>
    <submittedName>
        <fullName evidence="3">N-carbamoylputrescine amidase</fullName>
    </submittedName>
</protein>
<gene>
    <name evidence="3" type="ORF">SAMN06265182_1205</name>
</gene>
<dbReference type="FunFam" id="3.60.110.10:FF:000010">
    <property type="entry name" value="Carbon-nitrogen hydrolase"/>
    <property type="match status" value="1"/>
</dbReference>
<dbReference type="CDD" id="cd07573">
    <property type="entry name" value="CPA"/>
    <property type="match status" value="1"/>
</dbReference>
<evidence type="ECO:0000313" key="3">
    <source>
        <dbReference type="EMBL" id="SNZ08192.1"/>
    </source>
</evidence>
<dbReference type="Gene3D" id="3.60.110.10">
    <property type="entry name" value="Carbon-nitrogen hydrolase"/>
    <property type="match status" value="1"/>
</dbReference>
<dbReference type="Pfam" id="PF00795">
    <property type="entry name" value="CN_hydrolase"/>
    <property type="match status" value="1"/>
</dbReference>
<feature type="domain" description="CN hydrolase" evidence="2">
    <location>
        <begin position="4"/>
        <end position="265"/>
    </location>
</feature>
<dbReference type="AlphaFoldDB" id="A0A285NFA8"/>
<dbReference type="EMBL" id="OBEI01000004">
    <property type="protein sequence ID" value="SNZ08192.1"/>
    <property type="molecule type" value="Genomic_DNA"/>
</dbReference>
<name>A0A285NFA8_9AQUI</name>
<dbReference type="Proteomes" id="UP000219036">
    <property type="component" value="Unassembled WGS sequence"/>
</dbReference>
<dbReference type="PANTHER" id="PTHR43674">
    <property type="entry name" value="NITRILASE C965.09-RELATED"/>
    <property type="match status" value="1"/>
</dbReference>
<accession>A0A285NFA8</accession>
<sequence>MNKVSVGLLQLSASESPEENFEKTLSSIKEAAENGAQIICTQELFKTKYFCQVENWDYFRFAEPVNENSQTIKELSKIAKDKRVVIIASLFEKRAEGIYHNTVAVVDADGKYLGKYRKMHIPDDPQFYEKFYFTPGDLGYKVFETRYAKIGTLICWDQWFPEAARLTAMKGAEIIFYPTAIGWLPEEKETEGETQYSAWETVQRGHAVANGCYIASVNRVGFEKSPDGETGIQFWGQSFICDPMGRIIKKASSNREEILIDEIDLSAIDKTRTVWPFFRDRRIETYSELTKRWLED</sequence>
<dbReference type="GO" id="GO:0050126">
    <property type="term" value="F:N-carbamoylputrescine amidase activity"/>
    <property type="evidence" value="ECO:0007669"/>
    <property type="project" value="TreeGrafter"/>
</dbReference>
<dbReference type="InterPro" id="IPR050345">
    <property type="entry name" value="Aliph_Amidase/BUP"/>
</dbReference>
<evidence type="ECO:0000259" key="2">
    <source>
        <dbReference type="PROSITE" id="PS50263"/>
    </source>
</evidence>
<dbReference type="OrthoDB" id="9811121at2"/>
<proteinExistence type="predicted"/>
<evidence type="ECO:0000256" key="1">
    <source>
        <dbReference type="ARBA" id="ARBA00022801"/>
    </source>
</evidence>
<organism evidence="3 4">
    <name type="scientific">Persephonella hydrogeniphila</name>
    <dbReference type="NCBI Taxonomy" id="198703"/>
    <lineage>
        <taxon>Bacteria</taxon>
        <taxon>Pseudomonadati</taxon>
        <taxon>Aquificota</taxon>
        <taxon>Aquificia</taxon>
        <taxon>Aquificales</taxon>
        <taxon>Hydrogenothermaceae</taxon>
        <taxon>Persephonella</taxon>
    </lineage>
</organism>
<dbReference type="RefSeq" id="WP_097000376.1">
    <property type="nucleotide sequence ID" value="NZ_OBEI01000004.1"/>
</dbReference>
<dbReference type="PROSITE" id="PS50263">
    <property type="entry name" value="CN_HYDROLASE"/>
    <property type="match status" value="1"/>
</dbReference>
<keyword evidence="1" id="KW-0378">Hydrolase</keyword>
<reference evidence="4" key="1">
    <citation type="submission" date="2017-09" db="EMBL/GenBank/DDBJ databases">
        <authorList>
            <person name="Varghese N."/>
            <person name="Submissions S."/>
        </authorList>
    </citation>
    <scope>NUCLEOTIDE SEQUENCE [LARGE SCALE GENOMIC DNA]</scope>
    <source>
        <strain evidence="4">DSM 15103</strain>
    </source>
</reference>
<dbReference type="InterPro" id="IPR036526">
    <property type="entry name" value="C-N_Hydrolase_sf"/>
</dbReference>
<dbReference type="SUPFAM" id="SSF56317">
    <property type="entry name" value="Carbon-nitrogen hydrolase"/>
    <property type="match status" value="1"/>
</dbReference>
<dbReference type="PANTHER" id="PTHR43674:SF2">
    <property type="entry name" value="BETA-UREIDOPROPIONASE"/>
    <property type="match status" value="1"/>
</dbReference>